<evidence type="ECO:0000256" key="3">
    <source>
        <dbReference type="ARBA" id="ARBA00022475"/>
    </source>
</evidence>
<feature type="transmembrane region" description="Helical" evidence="7">
    <location>
        <begin position="275"/>
        <end position="293"/>
    </location>
</feature>
<dbReference type="InterPro" id="IPR002656">
    <property type="entry name" value="Acyl_transf_3_dom"/>
</dbReference>
<feature type="transmembrane region" description="Helical" evidence="7">
    <location>
        <begin position="7"/>
        <end position="29"/>
    </location>
</feature>
<evidence type="ECO:0000259" key="8">
    <source>
        <dbReference type="Pfam" id="PF01757"/>
    </source>
</evidence>
<comment type="similarity">
    <text evidence="2">Belongs to the acyltransferase 3 family.</text>
</comment>
<feature type="transmembrane region" description="Helical" evidence="7">
    <location>
        <begin position="49"/>
        <end position="67"/>
    </location>
</feature>
<feature type="transmembrane region" description="Helical" evidence="7">
    <location>
        <begin position="179"/>
        <end position="197"/>
    </location>
</feature>
<comment type="caution">
    <text evidence="9">The sequence shown here is derived from an EMBL/GenBank/DDBJ whole genome shotgun (WGS) entry which is preliminary data.</text>
</comment>
<evidence type="ECO:0000256" key="1">
    <source>
        <dbReference type="ARBA" id="ARBA00004651"/>
    </source>
</evidence>
<dbReference type="GO" id="GO:0005886">
    <property type="term" value="C:plasma membrane"/>
    <property type="evidence" value="ECO:0007669"/>
    <property type="project" value="UniProtKB-SubCell"/>
</dbReference>
<feature type="transmembrane region" description="Helical" evidence="7">
    <location>
        <begin position="246"/>
        <end position="263"/>
    </location>
</feature>
<keyword evidence="9" id="KW-0808">Transferase</keyword>
<dbReference type="Proteomes" id="UP000535589">
    <property type="component" value="Unassembled WGS sequence"/>
</dbReference>
<evidence type="ECO:0000256" key="6">
    <source>
        <dbReference type="ARBA" id="ARBA00023136"/>
    </source>
</evidence>
<feature type="transmembrane region" description="Helical" evidence="7">
    <location>
        <begin position="305"/>
        <end position="328"/>
    </location>
</feature>
<keyword evidence="3" id="KW-1003">Cell membrane</keyword>
<comment type="subcellular location">
    <subcellularLocation>
        <location evidence="1">Cell membrane</location>
        <topology evidence="1">Multi-pass membrane protein</topology>
    </subcellularLocation>
</comment>
<keyword evidence="10" id="KW-1185">Reference proteome</keyword>
<evidence type="ECO:0000256" key="2">
    <source>
        <dbReference type="ARBA" id="ARBA00007400"/>
    </source>
</evidence>
<protein>
    <submittedName>
        <fullName evidence="9">Acyltransferase</fullName>
    </submittedName>
</protein>
<evidence type="ECO:0000256" key="4">
    <source>
        <dbReference type="ARBA" id="ARBA00022692"/>
    </source>
</evidence>
<dbReference type="GO" id="GO:0016413">
    <property type="term" value="F:O-acetyltransferase activity"/>
    <property type="evidence" value="ECO:0007669"/>
    <property type="project" value="TreeGrafter"/>
</dbReference>
<dbReference type="RefSeq" id="WP_168834943.1">
    <property type="nucleotide sequence ID" value="NZ_JABAIK010000002.1"/>
</dbReference>
<sequence length="338" mass="39340">MNKQHIFFFDLLRCVAALAVLVIHALAPYRHELGVIPFDDWATAITLNGFSRWAVPVFIMITGALMLSDTRPFDLKYYLSRRLGKVLIPFLIWSLFYAYLSGWNAQGFNGNVVEEKLAESWQHATYYHLGFFYYFIPLYAVIPLWQWLVRHNDNNVIYALIGVWLLSTLLFLLRLDGLWSHQFWLYMGLLPLGYVLYQKWPLNPMLTRAVIFIGIAAMALSSYMVIQNSLSEARYVVGRWFSYKTLNTVLAASMVFIVCRYYADHLNNGFKKCVSFISRYSLGVYLLHPLFLWPMHAFEWYRGPVALMIPLWVFISGSLALAASYIVAQSRFTRWLLP</sequence>
<feature type="transmembrane region" description="Helical" evidence="7">
    <location>
        <begin position="156"/>
        <end position="173"/>
    </location>
</feature>
<proteinExistence type="inferred from homology"/>
<dbReference type="PANTHER" id="PTHR40074">
    <property type="entry name" value="O-ACETYLTRANSFERASE WECH"/>
    <property type="match status" value="1"/>
</dbReference>
<feature type="transmembrane region" description="Helical" evidence="7">
    <location>
        <begin position="126"/>
        <end position="149"/>
    </location>
</feature>
<gene>
    <name evidence="9" type="ORF">HGP28_02930</name>
</gene>
<feature type="transmembrane region" description="Helical" evidence="7">
    <location>
        <begin position="87"/>
        <end position="106"/>
    </location>
</feature>
<evidence type="ECO:0000256" key="5">
    <source>
        <dbReference type="ARBA" id="ARBA00022989"/>
    </source>
</evidence>
<keyword evidence="9" id="KW-0012">Acyltransferase</keyword>
<evidence type="ECO:0000313" key="10">
    <source>
        <dbReference type="Proteomes" id="UP000535589"/>
    </source>
</evidence>
<dbReference type="Pfam" id="PF01757">
    <property type="entry name" value="Acyl_transf_3"/>
    <property type="match status" value="1"/>
</dbReference>
<dbReference type="AlphaFoldDB" id="A0A7X8YFN2"/>
<organism evidence="9 10">
    <name type="scientific">Vibrio agarilyticus</name>
    <dbReference type="NCBI Taxonomy" id="2726741"/>
    <lineage>
        <taxon>Bacteria</taxon>
        <taxon>Pseudomonadati</taxon>
        <taxon>Pseudomonadota</taxon>
        <taxon>Gammaproteobacteria</taxon>
        <taxon>Vibrionales</taxon>
        <taxon>Vibrionaceae</taxon>
        <taxon>Vibrio</taxon>
    </lineage>
</organism>
<keyword evidence="5 7" id="KW-1133">Transmembrane helix</keyword>
<dbReference type="PANTHER" id="PTHR40074:SF2">
    <property type="entry name" value="O-ACETYLTRANSFERASE WECH"/>
    <property type="match status" value="1"/>
</dbReference>
<name>A0A7X8YFN2_9VIBR</name>
<evidence type="ECO:0000313" key="9">
    <source>
        <dbReference type="EMBL" id="NLS11844.1"/>
    </source>
</evidence>
<reference evidence="9 10" key="1">
    <citation type="submission" date="2020-04" db="EMBL/GenBank/DDBJ databases">
        <title>Vibrio sp. SM6, a novel species isolated from seawater.</title>
        <authorList>
            <person name="Wang X."/>
        </authorList>
    </citation>
    <scope>NUCLEOTIDE SEQUENCE [LARGE SCALE GENOMIC DNA]</scope>
    <source>
        <strain evidence="9 10">SM6</strain>
    </source>
</reference>
<evidence type="ECO:0000256" key="7">
    <source>
        <dbReference type="SAM" id="Phobius"/>
    </source>
</evidence>
<accession>A0A7X8YFN2</accession>
<keyword evidence="4 7" id="KW-0812">Transmembrane</keyword>
<feature type="transmembrane region" description="Helical" evidence="7">
    <location>
        <begin position="209"/>
        <end position="226"/>
    </location>
</feature>
<feature type="domain" description="Acyltransferase 3" evidence="8">
    <location>
        <begin position="8"/>
        <end position="328"/>
    </location>
</feature>
<keyword evidence="6 7" id="KW-0472">Membrane</keyword>
<dbReference type="EMBL" id="JABAIK010000002">
    <property type="protein sequence ID" value="NLS11844.1"/>
    <property type="molecule type" value="Genomic_DNA"/>
</dbReference>
<dbReference type="GO" id="GO:0009246">
    <property type="term" value="P:enterobacterial common antigen biosynthetic process"/>
    <property type="evidence" value="ECO:0007669"/>
    <property type="project" value="TreeGrafter"/>
</dbReference>